<evidence type="ECO:0000313" key="2">
    <source>
        <dbReference type="EMBL" id="CAH1106837.1"/>
    </source>
</evidence>
<proteinExistence type="predicted"/>
<dbReference type="OrthoDB" id="6819634at2759"/>
<sequence length="155" mass="17727">MHLLIMLLVTLLIMQGLSINLLPCTEHITAAEIQIARDILEESTPPGYRLENLFSEVTTGRNPHRWTGEFSRNDNLYNCGCVFLTSVKKDFKRTYPAGSEIRVLRIRTGNNPRILVEFLVNCYCTNIPQRKKRSVWSSSTPCRWSGYTTEKAVCS</sequence>
<dbReference type="Proteomes" id="UP001153636">
    <property type="component" value="Chromosome 2"/>
</dbReference>
<evidence type="ECO:0000256" key="1">
    <source>
        <dbReference type="SAM" id="SignalP"/>
    </source>
</evidence>
<dbReference type="EMBL" id="OV651814">
    <property type="protein sequence ID" value="CAH1106837.1"/>
    <property type="molecule type" value="Genomic_DNA"/>
</dbReference>
<feature type="chain" id="PRO_5040331259" evidence="1">
    <location>
        <begin position="19"/>
        <end position="155"/>
    </location>
</feature>
<gene>
    <name evidence="2" type="ORF">PSYICH_LOCUS7596</name>
</gene>
<protein>
    <submittedName>
        <fullName evidence="2">Uncharacterized protein</fullName>
    </submittedName>
</protein>
<name>A0A9P0GEV7_9CUCU</name>
<keyword evidence="3" id="KW-1185">Reference proteome</keyword>
<keyword evidence="1" id="KW-0732">Signal</keyword>
<dbReference type="AlphaFoldDB" id="A0A9P0GEV7"/>
<feature type="signal peptide" evidence="1">
    <location>
        <begin position="1"/>
        <end position="18"/>
    </location>
</feature>
<accession>A0A9P0GEV7</accession>
<evidence type="ECO:0000313" key="3">
    <source>
        <dbReference type="Proteomes" id="UP001153636"/>
    </source>
</evidence>
<reference evidence="2" key="1">
    <citation type="submission" date="2022-01" db="EMBL/GenBank/DDBJ databases">
        <authorList>
            <person name="King R."/>
        </authorList>
    </citation>
    <scope>NUCLEOTIDE SEQUENCE</scope>
</reference>
<organism evidence="2 3">
    <name type="scientific">Psylliodes chrysocephalus</name>
    <dbReference type="NCBI Taxonomy" id="3402493"/>
    <lineage>
        <taxon>Eukaryota</taxon>
        <taxon>Metazoa</taxon>
        <taxon>Ecdysozoa</taxon>
        <taxon>Arthropoda</taxon>
        <taxon>Hexapoda</taxon>
        <taxon>Insecta</taxon>
        <taxon>Pterygota</taxon>
        <taxon>Neoptera</taxon>
        <taxon>Endopterygota</taxon>
        <taxon>Coleoptera</taxon>
        <taxon>Polyphaga</taxon>
        <taxon>Cucujiformia</taxon>
        <taxon>Chrysomeloidea</taxon>
        <taxon>Chrysomelidae</taxon>
        <taxon>Galerucinae</taxon>
        <taxon>Alticini</taxon>
        <taxon>Psylliodes</taxon>
    </lineage>
</organism>